<dbReference type="EMBL" id="JAIWYP010000007">
    <property type="protein sequence ID" value="KAH3794600.1"/>
    <property type="molecule type" value="Genomic_DNA"/>
</dbReference>
<gene>
    <name evidence="1" type="ORF">DPMN_148137</name>
</gene>
<accession>A0A9D4J191</accession>
<proteinExistence type="predicted"/>
<reference evidence="1" key="2">
    <citation type="submission" date="2020-11" db="EMBL/GenBank/DDBJ databases">
        <authorList>
            <person name="McCartney M.A."/>
            <person name="Auch B."/>
            <person name="Kono T."/>
            <person name="Mallez S."/>
            <person name="Becker A."/>
            <person name="Gohl D.M."/>
            <person name="Silverstein K.A.T."/>
            <person name="Koren S."/>
            <person name="Bechman K.B."/>
            <person name="Herman A."/>
            <person name="Abrahante J.E."/>
            <person name="Garbe J."/>
        </authorList>
    </citation>
    <scope>NUCLEOTIDE SEQUENCE</scope>
    <source>
        <strain evidence="1">Duluth1</strain>
        <tissue evidence="1">Whole animal</tissue>
    </source>
</reference>
<keyword evidence="2" id="KW-1185">Reference proteome</keyword>
<organism evidence="1 2">
    <name type="scientific">Dreissena polymorpha</name>
    <name type="common">Zebra mussel</name>
    <name type="synonym">Mytilus polymorpha</name>
    <dbReference type="NCBI Taxonomy" id="45954"/>
    <lineage>
        <taxon>Eukaryota</taxon>
        <taxon>Metazoa</taxon>
        <taxon>Spiralia</taxon>
        <taxon>Lophotrochozoa</taxon>
        <taxon>Mollusca</taxon>
        <taxon>Bivalvia</taxon>
        <taxon>Autobranchia</taxon>
        <taxon>Heteroconchia</taxon>
        <taxon>Euheterodonta</taxon>
        <taxon>Imparidentia</taxon>
        <taxon>Neoheterodontei</taxon>
        <taxon>Myida</taxon>
        <taxon>Dreissenoidea</taxon>
        <taxon>Dreissenidae</taxon>
        <taxon>Dreissena</taxon>
    </lineage>
</organism>
<sequence length="64" mass="7358">MATSISPIVWLTLRCAAVKFHQHDSRGQGNNNADLHSSLNTRIDRVTDKMFHQHDNNKPEFRIS</sequence>
<comment type="caution">
    <text evidence="1">The sequence shown here is derived from an EMBL/GenBank/DDBJ whole genome shotgun (WGS) entry which is preliminary data.</text>
</comment>
<evidence type="ECO:0000313" key="1">
    <source>
        <dbReference type="EMBL" id="KAH3794600.1"/>
    </source>
</evidence>
<name>A0A9D4J191_DREPO</name>
<protein>
    <submittedName>
        <fullName evidence="1">Uncharacterized protein</fullName>
    </submittedName>
</protein>
<evidence type="ECO:0000313" key="2">
    <source>
        <dbReference type="Proteomes" id="UP000828390"/>
    </source>
</evidence>
<reference evidence="1" key="1">
    <citation type="journal article" date="2019" name="bioRxiv">
        <title>The Genome of the Zebra Mussel, Dreissena polymorpha: A Resource for Invasive Species Research.</title>
        <authorList>
            <person name="McCartney M.A."/>
            <person name="Auch B."/>
            <person name="Kono T."/>
            <person name="Mallez S."/>
            <person name="Zhang Y."/>
            <person name="Obille A."/>
            <person name="Becker A."/>
            <person name="Abrahante J.E."/>
            <person name="Garbe J."/>
            <person name="Badalamenti J.P."/>
            <person name="Herman A."/>
            <person name="Mangelson H."/>
            <person name="Liachko I."/>
            <person name="Sullivan S."/>
            <person name="Sone E.D."/>
            <person name="Koren S."/>
            <person name="Silverstein K.A.T."/>
            <person name="Beckman K.B."/>
            <person name="Gohl D.M."/>
        </authorList>
    </citation>
    <scope>NUCLEOTIDE SEQUENCE</scope>
    <source>
        <strain evidence="1">Duluth1</strain>
        <tissue evidence="1">Whole animal</tissue>
    </source>
</reference>
<dbReference type="Proteomes" id="UP000828390">
    <property type="component" value="Unassembled WGS sequence"/>
</dbReference>
<dbReference type="AlphaFoldDB" id="A0A9D4J191"/>